<feature type="compositionally biased region" description="Low complexity" evidence="1">
    <location>
        <begin position="420"/>
        <end position="441"/>
    </location>
</feature>
<dbReference type="AlphaFoldDB" id="A0A915P598"/>
<proteinExistence type="predicted"/>
<evidence type="ECO:0000313" key="3">
    <source>
        <dbReference type="WBParaSite" id="scf7180000423996.g11993"/>
    </source>
</evidence>
<dbReference type="Proteomes" id="UP000887560">
    <property type="component" value="Unplaced"/>
</dbReference>
<feature type="region of interest" description="Disordered" evidence="1">
    <location>
        <begin position="310"/>
        <end position="441"/>
    </location>
</feature>
<feature type="compositionally biased region" description="Polar residues" evidence="1">
    <location>
        <begin position="312"/>
        <end position="326"/>
    </location>
</feature>
<accession>A0A915P598</accession>
<protein>
    <submittedName>
        <fullName evidence="3">Uncharacterized protein</fullName>
    </submittedName>
</protein>
<evidence type="ECO:0000313" key="2">
    <source>
        <dbReference type="Proteomes" id="UP000887560"/>
    </source>
</evidence>
<name>A0A915P598_9BILA</name>
<sequence>MQREVKEKVNFAVEILYDYSKKLPNEYNIFASNYYINMKVDEDPSHPLYLKFVKLQIKNSIHNLQLGGQLDKLLEEIIKRPKAEENIYFFYHLLALARALIKMLFNNGDHGVKEAVSFFEYTEAFEKFETRANNLYDKLYLVVYNMVTNLSVNRSGVVVKYNKVVQDLAAVEKELATGFNAVFRPDEKTEDYKVFGYYKEIVFKFKRIYELPDKTGPNFLEGSPHQVNVYKFFYSQYLTNNTSLRDYLQEYLINHQLIEQMENENVYQGGLCNLIDIFNYQNGSDLHIPPHRRLIDVYFDQCDVGDIGFDTGESNLGESSQPQLESYTDEGRDIGQPEWSDVGPHSEAEVYGQSGYYGEGDVGESSHNIGGEAGQTPHSETGDYGSDQGSQHEVIEEMGIDPRGSDISHRSHRGSRSDVGSHGSHHASGSSSGRSSQGSGKSGLFSCFGFDCFRGKNGKS</sequence>
<evidence type="ECO:0000256" key="1">
    <source>
        <dbReference type="SAM" id="MobiDB-lite"/>
    </source>
</evidence>
<dbReference type="WBParaSite" id="scf7180000423996.g11993">
    <property type="protein sequence ID" value="scf7180000423996.g11993"/>
    <property type="gene ID" value="scf7180000423996.g11993"/>
</dbReference>
<keyword evidence="2" id="KW-1185">Reference proteome</keyword>
<reference evidence="3" key="1">
    <citation type="submission" date="2022-11" db="UniProtKB">
        <authorList>
            <consortium name="WormBaseParasite"/>
        </authorList>
    </citation>
    <scope>IDENTIFICATION</scope>
</reference>
<organism evidence="2 3">
    <name type="scientific">Meloidogyne floridensis</name>
    <dbReference type="NCBI Taxonomy" id="298350"/>
    <lineage>
        <taxon>Eukaryota</taxon>
        <taxon>Metazoa</taxon>
        <taxon>Ecdysozoa</taxon>
        <taxon>Nematoda</taxon>
        <taxon>Chromadorea</taxon>
        <taxon>Rhabditida</taxon>
        <taxon>Tylenchina</taxon>
        <taxon>Tylenchomorpha</taxon>
        <taxon>Tylenchoidea</taxon>
        <taxon>Meloidogynidae</taxon>
        <taxon>Meloidogyninae</taxon>
        <taxon>Meloidogyne</taxon>
    </lineage>
</organism>